<feature type="chain" id="PRO_5043965470" description="Granulins domain-containing protein" evidence="5">
    <location>
        <begin position="19"/>
        <end position="256"/>
    </location>
</feature>
<dbReference type="SUPFAM" id="SSF57277">
    <property type="entry name" value="Granulin repeat"/>
    <property type="match status" value="1"/>
</dbReference>
<evidence type="ECO:0000256" key="1">
    <source>
        <dbReference type="ARBA" id="ARBA00004613"/>
    </source>
</evidence>
<keyword evidence="8" id="KW-1185">Reference proteome</keyword>
<sequence length="256" mass="27897">MRFLLGFVLVCSFGIVFSGDCEPGTCEVGETCCPTAIPGEYRCCPHENAVCCVNHSYCCPQGTECNIITGECRTLSSIEDDLQSLDELEKRRGGLDEEMFSDDCKPDSCNFDETCCPSAVPGDYSCCPYSNAVCCEDNKFCCPEDTECDILEGMCISKKDVGNKLEKRQGLLDEGNLERKCVDGSSCKFDNTCCKVKGGKFGCCPHLHATCCPDGIHCCPYDEVCDVTSHYCIGKRTVHESAVKEPALPIDSEDSA</sequence>
<gene>
    <name evidence="7" type="ORF">LARSCL_LOCUS15759</name>
</gene>
<dbReference type="AlphaFoldDB" id="A0AAV2AYP6"/>
<evidence type="ECO:0000259" key="6">
    <source>
        <dbReference type="PROSITE" id="PS00799"/>
    </source>
</evidence>
<evidence type="ECO:0000256" key="4">
    <source>
        <dbReference type="ARBA" id="ARBA00023157"/>
    </source>
</evidence>
<dbReference type="PANTHER" id="PTHR12274:SF3">
    <property type="entry name" value="PROGRANULIN"/>
    <property type="match status" value="1"/>
</dbReference>
<feature type="domain" description="Granulins" evidence="6">
    <location>
        <begin position="212"/>
        <end position="225"/>
    </location>
</feature>
<proteinExistence type="inferred from homology"/>
<dbReference type="InterPro" id="IPR000118">
    <property type="entry name" value="Granulin"/>
</dbReference>
<dbReference type="InterPro" id="IPR037277">
    <property type="entry name" value="Granulin_sf"/>
</dbReference>
<evidence type="ECO:0000256" key="2">
    <source>
        <dbReference type="ARBA" id="ARBA00010093"/>
    </source>
</evidence>
<comment type="similarity">
    <text evidence="2">Belongs to the granulin family.</text>
</comment>
<dbReference type="Pfam" id="PF00396">
    <property type="entry name" value="Granulin"/>
    <property type="match status" value="3"/>
</dbReference>
<name>A0AAV2AYP6_9ARAC</name>
<reference evidence="7 8" key="1">
    <citation type="submission" date="2024-04" db="EMBL/GenBank/DDBJ databases">
        <authorList>
            <person name="Rising A."/>
            <person name="Reimegard J."/>
            <person name="Sonavane S."/>
            <person name="Akerstrom W."/>
            <person name="Nylinder S."/>
            <person name="Hedman E."/>
            <person name="Kallberg Y."/>
        </authorList>
    </citation>
    <scope>NUCLEOTIDE SEQUENCE [LARGE SCALE GENOMIC DNA]</scope>
</reference>
<evidence type="ECO:0000313" key="8">
    <source>
        <dbReference type="Proteomes" id="UP001497382"/>
    </source>
</evidence>
<dbReference type="Gene3D" id="2.10.25.160">
    <property type="entry name" value="Granulin"/>
    <property type="match status" value="3"/>
</dbReference>
<keyword evidence="5" id="KW-0732">Signal</keyword>
<dbReference type="Proteomes" id="UP001497382">
    <property type="component" value="Unassembled WGS sequence"/>
</dbReference>
<comment type="subcellular location">
    <subcellularLocation>
        <location evidence="1">Secreted</location>
    </subcellularLocation>
</comment>
<dbReference type="InterPro" id="IPR039036">
    <property type="entry name" value="Granulin_fam"/>
</dbReference>
<feature type="signal peptide" evidence="5">
    <location>
        <begin position="1"/>
        <end position="18"/>
    </location>
</feature>
<evidence type="ECO:0000256" key="3">
    <source>
        <dbReference type="ARBA" id="ARBA00022525"/>
    </source>
</evidence>
<keyword evidence="4" id="KW-1015">Disulfide bond</keyword>
<keyword evidence="3" id="KW-0964">Secreted</keyword>
<evidence type="ECO:0000313" key="7">
    <source>
        <dbReference type="EMBL" id="CAL1289136.1"/>
    </source>
</evidence>
<protein>
    <recommendedName>
        <fullName evidence="6">Granulins domain-containing protein</fullName>
    </recommendedName>
</protein>
<organism evidence="7 8">
    <name type="scientific">Larinioides sclopetarius</name>
    <dbReference type="NCBI Taxonomy" id="280406"/>
    <lineage>
        <taxon>Eukaryota</taxon>
        <taxon>Metazoa</taxon>
        <taxon>Ecdysozoa</taxon>
        <taxon>Arthropoda</taxon>
        <taxon>Chelicerata</taxon>
        <taxon>Arachnida</taxon>
        <taxon>Araneae</taxon>
        <taxon>Araneomorphae</taxon>
        <taxon>Entelegynae</taxon>
        <taxon>Araneoidea</taxon>
        <taxon>Araneidae</taxon>
        <taxon>Larinioides</taxon>
    </lineage>
</organism>
<dbReference type="SMART" id="SM00277">
    <property type="entry name" value="GRAN"/>
    <property type="match status" value="3"/>
</dbReference>
<dbReference type="EMBL" id="CAXIEN010000243">
    <property type="protein sequence ID" value="CAL1289136.1"/>
    <property type="molecule type" value="Genomic_DNA"/>
</dbReference>
<dbReference type="PROSITE" id="PS00799">
    <property type="entry name" value="GRANULINS"/>
    <property type="match status" value="1"/>
</dbReference>
<dbReference type="PANTHER" id="PTHR12274">
    <property type="entry name" value="GRANULIN"/>
    <property type="match status" value="1"/>
</dbReference>
<accession>A0AAV2AYP6</accession>
<evidence type="ECO:0000256" key="5">
    <source>
        <dbReference type="SAM" id="SignalP"/>
    </source>
</evidence>
<dbReference type="GO" id="GO:0005576">
    <property type="term" value="C:extracellular region"/>
    <property type="evidence" value="ECO:0007669"/>
    <property type="project" value="UniProtKB-SubCell"/>
</dbReference>
<comment type="caution">
    <text evidence="7">The sequence shown here is derived from an EMBL/GenBank/DDBJ whole genome shotgun (WGS) entry which is preliminary data.</text>
</comment>